<dbReference type="EMBL" id="MARB01000012">
    <property type="protein sequence ID" value="ODJ87432.1"/>
    <property type="molecule type" value="Genomic_DNA"/>
</dbReference>
<proteinExistence type="predicted"/>
<keyword evidence="2" id="KW-1185">Reference proteome</keyword>
<dbReference type="AlphaFoldDB" id="A0A7Z1AF21"/>
<accession>A0A7Z1AF21</accession>
<gene>
    <name evidence="1" type="ORF">CODIS_24070</name>
</gene>
<dbReference type="Proteomes" id="UP000094769">
    <property type="component" value="Unassembled WGS sequence"/>
</dbReference>
<sequence length="45" mass="4988">MKIKSKRMRKSNSSKVLSEAVGAGRYFYQHLSVSKSVTLCYGSSS</sequence>
<name>A0A7Z1AF21_9GAMM</name>
<reference evidence="1 2" key="1">
    <citation type="submission" date="2016-06" db="EMBL/GenBank/DDBJ databases">
        <title>Genome sequence of endosymbiont of Candidatus Endolucinida thiodiazotropha.</title>
        <authorList>
            <person name="Poehlein A."/>
            <person name="Koenig S."/>
            <person name="Heiden S.E."/>
            <person name="Thuermer A."/>
            <person name="Voget S."/>
            <person name="Daniel R."/>
            <person name="Markert S."/>
            <person name="Gros O."/>
            <person name="Schweder T."/>
        </authorList>
    </citation>
    <scope>NUCLEOTIDE SEQUENCE [LARGE SCALE GENOMIC DNA]</scope>
    <source>
        <strain evidence="1 2">COS</strain>
    </source>
</reference>
<organism evidence="1 2">
    <name type="scientific">Candidatus Thiodiazotropha endolucinida</name>
    <dbReference type="NCBI Taxonomy" id="1655433"/>
    <lineage>
        <taxon>Bacteria</taxon>
        <taxon>Pseudomonadati</taxon>
        <taxon>Pseudomonadota</taxon>
        <taxon>Gammaproteobacteria</taxon>
        <taxon>Chromatiales</taxon>
        <taxon>Sedimenticolaceae</taxon>
        <taxon>Candidatus Thiodiazotropha</taxon>
    </lineage>
</organism>
<evidence type="ECO:0000313" key="2">
    <source>
        <dbReference type="Proteomes" id="UP000094769"/>
    </source>
</evidence>
<comment type="caution">
    <text evidence="1">The sequence shown here is derived from an EMBL/GenBank/DDBJ whole genome shotgun (WGS) entry which is preliminary data.</text>
</comment>
<evidence type="ECO:0000313" key="1">
    <source>
        <dbReference type="EMBL" id="ODJ87432.1"/>
    </source>
</evidence>
<protein>
    <submittedName>
        <fullName evidence="1">Uncharacterized protein</fullName>
    </submittedName>
</protein>